<reference evidence="1" key="1">
    <citation type="submission" date="2023-04" db="EMBL/GenBank/DDBJ databases">
        <title>Genome dynamics across the evolutionary transition to endosymbiosis.</title>
        <authorList>
            <person name="Siozios S."/>
            <person name="Nadal-Jimenez P."/>
            <person name="Azagi T."/>
            <person name="Sprong H."/>
            <person name="Frost C.L."/>
            <person name="Parratt S.R."/>
            <person name="Taylor G."/>
            <person name="Brettell L."/>
            <person name="Lew K.C."/>
            <person name="Croft L."/>
            <person name="King K.C."/>
            <person name="Brockhurst M.A."/>
            <person name="Hypsa V."/>
            <person name="Novakova E."/>
            <person name="Darby A.C."/>
            <person name="Hurst G.D.D."/>
        </authorList>
    </citation>
    <scope>NUCLEOTIDE SEQUENCE</scope>
    <source>
        <strain evidence="1">APv</strain>
    </source>
</reference>
<dbReference type="RefSeq" id="WP_280623591.1">
    <property type="nucleotide sequence ID" value="NZ_CP123504.1"/>
</dbReference>
<sequence>MADIKIPFQYCRIERAARFLDCEVEDLLTLGLENKISLNLMLDGVKAIMLVDATVNNAKLWFRKLTKKFTRYGVGISDYSYFSFHSTTVDKNGNNIRTDEFYPDEFADDCCISCTGRTYGLWRLNHCIDEILNYKVTFIDGSELSPCNPKKDNIVTQLFIDKKVEEDTVNIEYEKITDKDLWITATDIRRMLDCKGDYYLLDSLNEIKVLSKTKEQLNHIPSPHPTTERHAINREKIFMAAMRFREEQPHVFAESCRKADGSINYSAFARELIERPFFFPQSTLPMKTVEAIAKVISTAYKSPNQR</sequence>
<dbReference type="AlphaFoldDB" id="A0AA95GJ72"/>
<dbReference type="EMBL" id="CP123504">
    <property type="protein sequence ID" value="WGM00211.1"/>
    <property type="molecule type" value="Genomic_DNA"/>
</dbReference>
<evidence type="ECO:0000313" key="2">
    <source>
        <dbReference type="EMBL" id="WGM00211.1"/>
    </source>
</evidence>
<protein>
    <submittedName>
        <fullName evidence="1">Uncharacterized protein</fullName>
    </submittedName>
</protein>
<organism evidence="1 3">
    <name type="scientific">Arsenophonus nasoniae</name>
    <name type="common">son-killer infecting Nasonia vitripennis</name>
    <dbReference type="NCBI Taxonomy" id="638"/>
    <lineage>
        <taxon>Bacteria</taxon>
        <taxon>Pseudomonadati</taxon>
        <taxon>Pseudomonadota</taxon>
        <taxon>Gammaproteobacteria</taxon>
        <taxon>Enterobacterales</taxon>
        <taxon>Morganellaceae</taxon>
        <taxon>Arsenophonus</taxon>
    </lineage>
</organism>
<dbReference type="EMBL" id="CP123504">
    <property type="protein sequence ID" value="WGM00018.1"/>
    <property type="molecule type" value="Genomic_DNA"/>
</dbReference>
<proteinExistence type="predicted"/>
<name>A0AA95GJ72_9GAMM</name>
<gene>
    <name evidence="1" type="ORF">QE210_08865</name>
    <name evidence="2" type="ORF">QE210_09930</name>
</gene>
<accession>A0AA95GJ72</accession>
<evidence type="ECO:0000313" key="1">
    <source>
        <dbReference type="EMBL" id="WGM00018.1"/>
    </source>
</evidence>
<evidence type="ECO:0000313" key="3">
    <source>
        <dbReference type="Proteomes" id="UP001177595"/>
    </source>
</evidence>
<dbReference type="Proteomes" id="UP001177595">
    <property type="component" value="Chromosome"/>
</dbReference>